<feature type="domain" description="Peptidase M16 N-terminal" evidence="16">
    <location>
        <begin position="40"/>
        <end position="171"/>
    </location>
</feature>
<dbReference type="PROSITE" id="PS00143">
    <property type="entry name" value="INSULINASE"/>
    <property type="match status" value="1"/>
</dbReference>
<dbReference type="InterPro" id="IPR032632">
    <property type="entry name" value="Peptidase_M16_M"/>
</dbReference>
<dbReference type="Gene3D" id="3.30.830.10">
    <property type="entry name" value="Metalloenzyme, LuxS/M16 peptidase-like"/>
    <property type="match status" value="4"/>
</dbReference>
<comment type="cofactor">
    <cofactor evidence="1">
        <name>Zn(2+)</name>
        <dbReference type="ChEBI" id="CHEBI:29105"/>
    </cofactor>
</comment>
<dbReference type="SUPFAM" id="SSF63411">
    <property type="entry name" value="LuxS/MPP-like metallohydrolase"/>
    <property type="match status" value="4"/>
</dbReference>
<dbReference type="FunFam" id="3.30.830.10:FF:000012">
    <property type="entry name" value="Protease 3"/>
    <property type="match status" value="1"/>
</dbReference>
<keyword evidence="8" id="KW-0378">Hydrolase</keyword>
<evidence type="ECO:0000256" key="5">
    <source>
        <dbReference type="ARBA" id="ARBA00017565"/>
    </source>
</evidence>
<evidence type="ECO:0000256" key="9">
    <source>
        <dbReference type="ARBA" id="ARBA00022833"/>
    </source>
</evidence>
<dbReference type="InterPro" id="IPR011765">
    <property type="entry name" value="Pept_M16_N"/>
</dbReference>
<dbReference type="Pfam" id="PF22456">
    <property type="entry name" value="PqqF-like_C_4"/>
    <property type="match status" value="1"/>
</dbReference>
<dbReference type="PANTHER" id="PTHR43690:SF18">
    <property type="entry name" value="INSULIN-DEGRADING ENZYME-RELATED"/>
    <property type="match status" value="1"/>
</dbReference>
<evidence type="ECO:0000259" key="17">
    <source>
        <dbReference type="Pfam" id="PF05193"/>
    </source>
</evidence>
<evidence type="ECO:0000256" key="15">
    <source>
        <dbReference type="SAM" id="SignalP"/>
    </source>
</evidence>
<protein>
    <recommendedName>
        <fullName evidence="5">Protease 3</fullName>
        <ecNumber evidence="4">3.4.24.55</ecNumber>
    </recommendedName>
    <alternativeName>
        <fullName evidence="13">Pitrilysin</fullName>
    </alternativeName>
    <alternativeName>
        <fullName evidence="12">Protease III</fullName>
    </alternativeName>
    <alternativeName>
        <fullName evidence="11">Protease pi</fullName>
    </alternativeName>
</protein>
<keyword evidence="9" id="KW-0862">Zinc</keyword>
<feature type="domain" description="Peptidase M16 C-terminal" evidence="17">
    <location>
        <begin position="193"/>
        <end position="363"/>
    </location>
</feature>
<dbReference type="Proteomes" id="UP000594464">
    <property type="component" value="Chromosome"/>
</dbReference>
<dbReference type="AlphaFoldDB" id="A0A7T0C381"/>
<evidence type="ECO:0000256" key="10">
    <source>
        <dbReference type="ARBA" id="ARBA00023049"/>
    </source>
</evidence>
<evidence type="ECO:0000313" key="21">
    <source>
        <dbReference type="Proteomes" id="UP000594464"/>
    </source>
</evidence>
<comment type="similarity">
    <text evidence="3 14">Belongs to the peptidase M16 family.</text>
</comment>
<proteinExistence type="inferred from homology"/>
<evidence type="ECO:0000256" key="6">
    <source>
        <dbReference type="ARBA" id="ARBA00022670"/>
    </source>
</evidence>
<keyword evidence="7" id="KW-0479">Metal-binding</keyword>
<dbReference type="Pfam" id="PF05193">
    <property type="entry name" value="Peptidase_M16_C"/>
    <property type="match status" value="1"/>
</dbReference>
<dbReference type="InterPro" id="IPR054734">
    <property type="entry name" value="PqqF-like_C_4"/>
</dbReference>
<dbReference type="PANTHER" id="PTHR43690">
    <property type="entry name" value="NARDILYSIN"/>
    <property type="match status" value="1"/>
</dbReference>
<dbReference type="EC" id="3.4.24.55" evidence="4"/>
<feature type="domain" description="Peptidase M16 middle/third" evidence="18">
    <location>
        <begin position="376"/>
        <end position="649"/>
    </location>
</feature>
<feature type="signal peptide" evidence="15">
    <location>
        <begin position="1"/>
        <end position="19"/>
    </location>
</feature>
<evidence type="ECO:0000256" key="12">
    <source>
        <dbReference type="ARBA" id="ARBA00031184"/>
    </source>
</evidence>
<dbReference type="Pfam" id="PF16187">
    <property type="entry name" value="Peptidase_M16_M"/>
    <property type="match status" value="1"/>
</dbReference>
<dbReference type="GO" id="GO:0043171">
    <property type="term" value="P:peptide catabolic process"/>
    <property type="evidence" value="ECO:0007669"/>
    <property type="project" value="TreeGrafter"/>
</dbReference>
<dbReference type="EMBL" id="CP048620">
    <property type="protein sequence ID" value="QPJ65695.1"/>
    <property type="molecule type" value="Genomic_DNA"/>
</dbReference>
<keyword evidence="10" id="KW-0482">Metalloprotease</keyword>
<feature type="chain" id="PRO_5032379837" description="Protease 3" evidence="15">
    <location>
        <begin position="20"/>
        <end position="932"/>
    </location>
</feature>
<sequence>MTRFLFVLWIILLLGTAHASERKTQTFKLDNGLEALLVFDPEVHRSAAALGVGTGMLYDPEDKQGLAHYLEHMLFLGTKKFPVVGSYKEYLDANSGASNAYTSSDVTNYFFEVSHDAFEGALDRFSDFFKSPLFDEKYSEREVNAVSSEHDKNQRSDGWRLSRVQNMMVEPGHPLAKFGTGNKETLAGDNGPALRAFFKKYYAASNMRLALISNIPLPQQESLARKYFEGIEDRPVVLPEVSPDYRKPLKDKYRLLKVKSIKDLRSLSVEFPTIRLSEHLESKPASIVGSVIGYEGKGSLLSKLKEEGLALGLSAGGGNSHPNINSFEVGVSLTPKGAEEYETVLERIFAYFEMLRAQGMQEYTYRENEAMAEINFKYKDPDEGMGFVAGQAALMFDYKLDEVETLPFLFKKYDPEAYQALLETLRPENAMVTLQTNSLETDQVEKYYGAEYSMQQVGGPAFQRLKNPAKVEGIAYPEKNDFIPYNLEKVEEEPHLVWDDEMGRVWFKFDNRFKQPKVFLSFRIETPLVYDTVDHLMTAKMYDMAIHEGLNELVYPIQMAGLSYGLGLTKKGINLSIGGYSERVEDLLALITKNLKTIKIDEQKFNDLKEVLLRDLDNRKLGQSYARGGYYGALLWLKKHYTEEQKIEALQKVTYEVLKRYAGKVYERIHLTGMAHGNWNDAKVRQSVGILLKELGGKALPEKDRFKIEVERMKPAQTVVFSKQVLDNNNSISYHMPMGDKSIELQAVASLISSIIKSDFYTQMRTNQQLGYIVWSFDQRMEDQQFLKFIIQSATYSPFELQTRVEAWMKESGKIFDSLTDEEFEKHRAGQIISLEKQGDSIGEVLEDLFYLATEEDADFQFKKRLIAAVEKVKREDVVAMAKKLLTTEDSGRLAILMRSSEFQGSVPDGVISDVDSFKVSALNEASANAHR</sequence>
<reference evidence="21" key="1">
    <citation type="submission" date="2020-02" db="EMBL/GenBank/DDBJ databases">
        <title>Genomic and physiological characterization of two novel Nitrospinaceae genera.</title>
        <authorList>
            <person name="Mueller A.J."/>
            <person name="Jung M.-Y."/>
            <person name="Strachan C.R."/>
            <person name="Herbold C.W."/>
            <person name="Kirkegaard R.H."/>
            <person name="Daims H."/>
        </authorList>
    </citation>
    <scope>NUCLEOTIDE SEQUENCE [LARGE SCALE GENOMIC DNA]</scope>
</reference>
<dbReference type="InterPro" id="IPR050626">
    <property type="entry name" value="Peptidase_M16"/>
</dbReference>
<evidence type="ECO:0000256" key="13">
    <source>
        <dbReference type="ARBA" id="ARBA00033450"/>
    </source>
</evidence>
<organism evidence="20 21">
    <name type="scientific">Candidatus Nitrohelix vancouverensis</name>
    <dbReference type="NCBI Taxonomy" id="2705534"/>
    <lineage>
        <taxon>Bacteria</taxon>
        <taxon>Pseudomonadati</taxon>
        <taxon>Nitrospinota/Tectimicrobiota group</taxon>
        <taxon>Nitrospinota</taxon>
        <taxon>Nitrospinia</taxon>
        <taxon>Nitrospinales</taxon>
        <taxon>Nitrospinaceae</taxon>
        <taxon>Candidatus Nitrohelix</taxon>
    </lineage>
</organism>
<evidence type="ECO:0000256" key="4">
    <source>
        <dbReference type="ARBA" id="ARBA00012449"/>
    </source>
</evidence>
<dbReference type="InterPro" id="IPR011249">
    <property type="entry name" value="Metalloenz_LuxS/M16"/>
</dbReference>
<dbReference type="FunFam" id="3.30.830.10:FF:000005">
    <property type="entry name" value="nardilysin isoform X1"/>
    <property type="match status" value="1"/>
</dbReference>
<dbReference type="Pfam" id="PF00675">
    <property type="entry name" value="Peptidase_M16"/>
    <property type="match status" value="1"/>
</dbReference>
<evidence type="ECO:0000259" key="19">
    <source>
        <dbReference type="Pfam" id="PF22456"/>
    </source>
</evidence>
<keyword evidence="15" id="KW-0732">Signal</keyword>
<evidence type="ECO:0000256" key="11">
    <source>
        <dbReference type="ARBA" id="ARBA00029597"/>
    </source>
</evidence>
<gene>
    <name evidence="20" type="ORF">G3M78_09935</name>
</gene>
<comment type="function">
    <text evidence="2">Endopeptidase that degrades small peptides of less than 7 kDa, such as glucagon and insulin.</text>
</comment>
<dbReference type="GO" id="GO:0004222">
    <property type="term" value="F:metalloendopeptidase activity"/>
    <property type="evidence" value="ECO:0007669"/>
    <property type="project" value="UniProtKB-EC"/>
</dbReference>
<dbReference type="KEGG" id="nva:G3M78_09935"/>
<dbReference type="InterPro" id="IPR007863">
    <property type="entry name" value="Peptidase_M16_C"/>
</dbReference>
<dbReference type="InterPro" id="IPR001431">
    <property type="entry name" value="Pept_M16_Zn_BS"/>
</dbReference>
<evidence type="ECO:0000256" key="14">
    <source>
        <dbReference type="RuleBase" id="RU004447"/>
    </source>
</evidence>
<keyword evidence="6" id="KW-0645">Protease</keyword>
<dbReference type="GO" id="GO:0051603">
    <property type="term" value="P:proteolysis involved in protein catabolic process"/>
    <property type="evidence" value="ECO:0007669"/>
    <property type="project" value="TreeGrafter"/>
</dbReference>
<feature type="domain" description="Coenzyme PQQ synthesis protein F-like C-terminal lobe" evidence="19">
    <location>
        <begin position="751"/>
        <end position="845"/>
    </location>
</feature>
<dbReference type="GO" id="GO:0046872">
    <property type="term" value="F:metal ion binding"/>
    <property type="evidence" value="ECO:0007669"/>
    <property type="project" value="UniProtKB-KW"/>
</dbReference>
<evidence type="ECO:0000259" key="18">
    <source>
        <dbReference type="Pfam" id="PF16187"/>
    </source>
</evidence>
<dbReference type="GO" id="GO:0005829">
    <property type="term" value="C:cytosol"/>
    <property type="evidence" value="ECO:0007669"/>
    <property type="project" value="TreeGrafter"/>
</dbReference>
<name>A0A7T0C381_9BACT</name>
<evidence type="ECO:0000313" key="20">
    <source>
        <dbReference type="EMBL" id="QPJ65695.1"/>
    </source>
</evidence>
<evidence type="ECO:0000256" key="1">
    <source>
        <dbReference type="ARBA" id="ARBA00001947"/>
    </source>
</evidence>
<evidence type="ECO:0000256" key="7">
    <source>
        <dbReference type="ARBA" id="ARBA00022723"/>
    </source>
</evidence>
<evidence type="ECO:0000256" key="3">
    <source>
        <dbReference type="ARBA" id="ARBA00007261"/>
    </source>
</evidence>
<evidence type="ECO:0000256" key="2">
    <source>
        <dbReference type="ARBA" id="ARBA00002184"/>
    </source>
</evidence>
<evidence type="ECO:0000259" key="16">
    <source>
        <dbReference type="Pfam" id="PF00675"/>
    </source>
</evidence>
<accession>A0A7T0C381</accession>
<evidence type="ECO:0000256" key="8">
    <source>
        <dbReference type="ARBA" id="ARBA00022801"/>
    </source>
</evidence>